<comment type="caution">
    <text evidence="2">The sequence shown here is derived from an EMBL/GenBank/DDBJ whole genome shotgun (WGS) entry which is preliminary data.</text>
</comment>
<feature type="transmembrane region" description="Helical" evidence="1">
    <location>
        <begin position="45"/>
        <end position="63"/>
    </location>
</feature>
<proteinExistence type="predicted"/>
<evidence type="ECO:0000313" key="2">
    <source>
        <dbReference type="EMBL" id="GAN99033.1"/>
    </source>
</evidence>
<sequence>MELQMNLIVKKYSTPFITGLFVVSAISGTALFFHWMPGLFHSMHTWLSMMLLVPFVAHVWRNWAQFMLYFRNSSMLVACGACLLAAGGFMVMTGHAGGNPAQRLFPVLTHAPLTTLAPLLHASPDELADRLVHAGYHVQSTDETLEQIAMDARQRPNDVLLKILPHGSGHRH</sequence>
<gene>
    <name evidence="2" type="ORF">Gxy13693_015_010</name>
</gene>
<keyword evidence="1" id="KW-0472">Membrane</keyword>
<keyword evidence="1" id="KW-0812">Transmembrane</keyword>
<feature type="transmembrane region" description="Helical" evidence="1">
    <location>
        <begin position="12"/>
        <end position="33"/>
    </location>
</feature>
<accession>A0A0D6Q6R2</accession>
<dbReference type="EMBL" id="BANJ01000015">
    <property type="protein sequence ID" value="GAN99033.1"/>
    <property type="molecule type" value="Genomic_DNA"/>
</dbReference>
<protein>
    <recommendedName>
        <fullName evidence="4">DUF4405 domain-containing protein</fullName>
    </recommendedName>
</protein>
<name>A0A0D6Q6R2_KOMXY</name>
<dbReference type="AlphaFoldDB" id="A0A0D6Q6R2"/>
<evidence type="ECO:0000256" key="1">
    <source>
        <dbReference type="SAM" id="Phobius"/>
    </source>
</evidence>
<reference evidence="2 3" key="1">
    <citation type="submission" date="2012-11" db="EMBL/GenBank/DDBJ databases">
        <title>Whole genome sequence of Gluconacetobacter xylinus NBRC 13693.</title>
        <authorList>
            <person name="Azuma Y."/>
            <person name="Higashiura N."/>
            <person name="Hirakawa H."/>
            <person name="Matsushita K."/>
        </authorList>
    </citation>
    <scope>NUCLEOTIDE SEQUENCE [LARGE SCALE GENOMIC DNA]</scope>
    <source>
        <strain evidence="2 3">NBRC 13693</strain>
    </source>
</reference>
<evidence type="ECO:0008006" key="4">
    <source>
        <dbReference type="Google" id="ProtNLM"/>
    </source>
</evidence>
<keyword evidence="1" id="KW-1133">Transmembrane helix</keyword>
<evidence type="ECO:0000313" key="3">
    <source>
        <dbReference type="Proteomes" id="UP000032683"/>
    </source>
</evidence>
<feature type="transmembrane region" description="Helical" evidence="1">
    <location>
        <begin position="75"/>
        <end position="96"/>
    </location>
</feature>
<dbReference type="Proteomes" id="UP000032683">
    <property type="component" value="Unassembled WGS sequence"/>
</dbReference>
<organism evidence="2 3">
    <name type="scientific">Komagataeibacter xylinus NBRC 13693</name>
    <dbReference type="NCBI Taxonomy" id="1234668"/>
    <lineage>
        <taxon>Bacteria</taxon>
        <taxon>Pseudomonadati</taxon>
        <taxon>Pseudomonadota</taxon>
        <taxon>Alphaproteobacteria</taxon>
        <taxon>Acetobacterales</taxon>
        <taxon>Acetobacteraceae</taxon>
        <taxon>Komagataeibacter</taxon>
    </lineage>
</organism>